<dbReference type="PANTHER" id="PTHR34219:SF1">
    <property type="entry name" value="PEPSY DOMAIN-CONTAINING PROTEIN"/>
    <property type="match status" value="1"/>
</dbReference>
<dbReference type="KEGG" id="nei:BG910_03970"/>
<dbReference type="InterPro" id="IPR005625">
    <property type="entry name" value="PepSY-ass_TM"/>
</dbReference>
<evidence type="ECO:0000256" key="1">
    <source>
        <dbReference type="SAM" id="Phobius"/>
    </source>
</evidence>
<feature type="transmembrane region" description="Helical" evidence="1">
    <location>
        <begin position="154"/>
        <end position="175"/>
    </location>
</feature>
<evidence type="ECO:0008006" key="4">
    <source>
        <dbReference type="Google" id="ProtNLM"/>
    </source>
</evidence>
<dbReference type="PANTHER" id="PTHR34219">
    <property type="entry name" value="IRON-REGULATED INNER MEMBRANE PROTEIN-RELATED"/>
    <property type="match status" value="1"/>
</dbReference>
<evidence type="ECO:0000313" key="2">
    <source>
        <dbReference type="EMBL" id="ASK28444.1"/>
    </source>
</evidence>
<keyword evidence="3" id="KW-1185">Reference proteome</keyword>
<feature type="transmembrane region" description="Helical" evidence="1">
    <location>
        <begin position="27"/>
        <end position="51"/>
    </location>
</feature>
<dbReference type="AlphaFoldDB" id="A0A220S4L2"/>
<dbReference type="Proteomes" id="UP000198238">
    <property type="component" value="Chromosome"/>
</dbReference>
<evidence type="ECO:0000313" key="3">
    <source>
        <dbReference type="Proteomes" id="UP000198238"/>
    </source>
</evidence>
<keyword evidence="1" id="KW-0812">Transmembrane</keyword>
<proteinExistence type="predicted"/>
<accession>A0A220S4L2</accession>
<feature type="transmembrane region" description="Helical" evidence="1">
    <location>
        <begin position="384"/>
        <end position="406"/>
    </location>
</feature>
<dbReference type="EMBL" id="CP022278">
    <property type="protein sequence ID" value="ASK28444.1"/>
    <property type="molecule type" value="Genomic_DNA"/>
</dbReference>
<feature type="transmembrane region" description="Helical" evidence="1">
    <location>
        <begin position="427"/>
        <end position="455"/>
    </location>
</feature>
<dbReference type="Pfam" id="PF03929">
    <property type="entry name" value="PepSY_TM"/>
    <property type="match status" value="1"/>
</dbReference>
<keyword evidence="1" id="KW-1133">Transmembrane helix</keyword>
<sequence length="471" mass="52141">MTDTQKTPETHTNQASRRYLAVWRWHFYAGLFVAPFLMLLAATGLAMLLFANITGKEGERMTVAPQAVAKPLSVQAEAARGALKSETASVSQYFAPRAENMVAVFRVDDGGASKMVAVNPYTAEVKNVSTRNKSPYHLMDEIHSDMLLGTAGDYILETAASLTILMIITGLYLWWQKQGRLKTLLLPAVGKGRAAWRDLHAAAGTWISLILLTFCLSGIAWAGIWGGKAVQAWSRFPAGKWGVAPNPESDAETYGKLLNDGKTKEVPWVLELTSMPQSGTTRGKHGISPSEPMTLETVDRYAREIGFEGRYQVNFPKGEKGVWTLSQDSMSYDADSPFIDRTVHLDQYSGRQLADIRYDDYNWFGKFMAVSIALHMGTLGWWSVAANVLFCLSVIFICISGFVMWWKRRPTGAVGLNPPAQKAKPPVWWGMAVPLLIVAVIFPTAVIAILAVWILDTFVLSRIPALARWFK</sequence>
<dbReference type="RefSeq" id="WP_089037131.1">
    <property type="nucleotide sequence ID" value="NZ_CP022278.1"/>
</dbReference>
<name>A0A220S4L2_9NEIS</name>
<gene>
    <name evidence="2" type="ORF">BG910_03970</name>
</gene>
<reference evidence="2 3" key="1">
    <citation type="submission" date="2017-06" db="EMBL/GenBank/DDBJ databases">
        <title>Neisseria chenwenguii sp. nov., isolated from the intestinal contents of Tibetan Plateau Pika in Yushu, Qinghai Province, China.</title>
        <authorList>
            <person name="Zhang G."/>
        </authorList>
    </citation>
    <scope>NUCLEOTIDE SEQUENCE [LARGE SCALE GENOMIC DNA]</scope>
    <source>
        <strain evidence="2 3">10023</strain>
    </source>
</reference>
<organism evidence="2 3">
    <name type="scientific">Neisseria chenwenguii</name>
    <dbReference type="NCBI Taxonomy" id="1853278"/>
    <lineage>
        <taxon>Bacteria</taxon>
        <taxon>Pseudomonadati</taxon>
        <taxon>Pseudomonadota</taxon>
        <taxon>Betaproteobacteria</taxon>
        <taxon>Neisseriales</taxon>
        <taxon>Neisseriaceae</taxon>
        <taxon>Neisseria</taxon>
    </lineage>
</organism>
<protein>
    <recommendedName>
        <fullName evidence="4">PepSY domain-containing protein</fullName>
    </recommendedName>
</protein>
<feature type="transmembrane region" description="Helical" evidence="1">
    <location>
        <begin position="206"/>
        <end position="225"/>
    </location>
</feature>
<keyword evidence="1" id="KW-0472">Membrane</keyword>